<dbReference type="Gene3D" id="3.30.390.10">
    <property type="entry name" value="Enolase-like, N-terminal domain"/>
    <property type="match status" value="1"/>
</dbReference>
<evidence type="ECO:0000256" key="2">
    <source>
        <dbReference type="ARBA" id="ARBA00022723"/>
    </source>
</evidence>
<accession>A0A936ZG91</accession>
<gene>
    <name evidence="5" type="ORF">JI739_03100</name>
</gene>
<comment type="caution">
    <text evidence="5">The sequence shown here is derived from an EMBL/GenBank/DDBJ whole genome shotgun (WGS) entry which is preliminary data.</text>
</comment>
<dbReference type="Pfam" id="PF02746">
    <property type="entry name" value="MR_MLE_N"/>
    <property type="match status" value="1"/>
</dbReference>
<dbReference type="AlphaFoldDB" id="A0A936ZG91"/>
<dbReference type="GO" id="GO:0016836">
    <property type="term" value="F:hydro-lyase activity"/>
    <property type="evidence" value="ECO:0007669"/>
    <property type="project" value="TreeGrafter"/>
</dbReference>
<dbReference type="InterPro" id="IPR013341">
    <property type="entry name" value="Mandelate_racemase_N_dom"/>
</dbReference>
<organism evidence="5 6">
    <name type="scientific">Ramlibacter aurantiacus</name>
    <dbReference type="NCBI Taxonomy" id="2801330"/>
    <lineage>
        <taxon>Bacteria</taxon>
        <taxon>Pseudomonadati</taxon>
        <taxon>Pseudomonadota</taxon>
        <taxon>Betaproteobacteria</taxon>
        <taxon>Burkholderiales</taxon>
        <taxon>Comamonadaceae</taxon>
        <taxon>Ramlibacter</taxon>
    </lineage>
</organism>
<dbReference type="SUPFAM" id="SSF54826">
    <property type="entry name" value="Enolase N-terminal domain-like"/>
    <property type="match status" value="1"/>
</dbReference>
<name>A0A936ZG91_9BURK</name>
<evidence type="ECO:0000313" key="6">
    <source>
        <dbReference type="Proteomes" id="UP000613011"/>
    </source>
</evidence>
<dbReference type="RefSeq" id="WP_201682368.1">
    <property type="nucleotide sequence ID" value="NZ_JAEQNA010000001.1"/>
</dbReference>
<dbReference type="InterPro" id="IPR046945">
    <property type="entry name" value="RHMD-like"/>
</dbReference>
<dbReference type="GO" id="GO:0016052">
    <property type="term" value="P:carbohydrate catabolic process"/>
    <property type="evidence" value="ECO:0007669"/>
    <property type="project" value="TreeGrafter"/>
</dbReference>
<dbReference type="InterPro" id="IPR029017">
    <property type="entry name" value="Enolase-like_N"/>
</dbReference>
<dbReference type="EMBL" id="JAEQNA010000001">
    <property type="protein sequence ID" value="MBL0419327.1"/>
    <property type="molecule type" value="Genomic_DNA"/>
</dbReference>
<evidence type="ECO:0000256" key="1">
    <source>
        <dbReference type="ARBA" id="ARBA00001946"/>
    </source>
</evidence>
<dbReference type="GO" id="GO:0000287">
    <property type="term" value="F:magnesium ion binding"/>
    <property type="evidence" value="ECO:0007669"/>
    <property type="project" value="TreeGrafter"/>
</dbReference>
<keyword evidence="3" id="KW-0460">Magnesium</keyword>
<protein>
    <submittedName>
        <fullName evidence="5">Mandelate racemase</fullName>
    </submittedName>
</protein>
<dbReference type="InterPro" id="IPR013342">
    <property type="entry name" value="Mandelate_racemase_C"/>
</dbReference>
<dbReference type="Gene3D" id="3.20.20.120">
    <property type="entry name" value="Enolase-like C-terminal domain"/>
    <property type="match status" value="1"/>
</dbReference>
<keyword evidence="6" id="KW-1185">Reference proteome</keyword>
<reference evidence="5" key="1">
    <citation type="submission" date="2021-01" db="EMBL/GenBank/DDBJ databases">
        <title>Ramlibacter sp. strain AW1 16S ribosomal RNA gene Genome sequencing and assembly.</title>
        <authorList>
            <person name="Kang M."/>
        </authorList>
    </citation>
    <scope>NUCLEOTIDE SEQUENCE</scope>
    <source>
        <strain evidence="5">AW1</strain>
    </source>
</reference>
<dbReference type="SFLD" id="SFLDS00001">
    <property type="entry name" value="Enolase"/>
    <property type="match status" value="1"/>
</dbReference>
<dbReference type="PROSITE" id="PS00908">
    <property type="entry name" value="MR_MLE_1"/>
    <property type="match status" value="1"/>
</dbReference>
<dbReference type="InterPro" id="IPR029065">
    <property type="entry name" value="Enolase_C-like"/>
</dbReference>
<keyword evidence="2" id="KW-0479">Metal-binding</keyword>
<dbReference type="InterPro" id="IPR018110">
    <property type="entry name" value="Mandel_Rmase/mucon_lact_enz_CS"/>
</dbReference>
<dbReference type="Pfam" id="PF13378">
    <property type="entry name" value="MR_MLE_C"/>
    <property type="match status" value="1"/>
</dbReference>
<dbReference type="CDD" id="cd03328">
    <property type="entry name" value="MR_like_3"/>
    <property type="match status" value="1"/>
</dbReference>
<feature type="domain" description="Mandelate racemase/muconate lactonizing enzyme C-terminal" evidence="4">
    <location>
        <begin position="149"/>
        <end position="245"/>
    </location>
</feature>
<sequence>MTTTSSCAAPIEAVRALACRVPTDQPESDGTLAWDSTTLVLVRVSAAGHEGLGYTYADTSAVTLVHDTLAPLLTGADALQTAARWSHMQAAVRNLGQRGIAAMAISAVDSALWDLKGKLLGQPLVHLLGGAAREAIPAYGSGGFTSYDTATLQRQLADWAQQGLGMVKMKVGREPRRDLERVRAAREAIGDSCELFVDANGAYARKQALDMAERFAACEVRWFEEPVSSDDVQGLRLLRDRAPAGMAISAGEYGYALPHFRGLLQAGAVDVLQADATRCAGLTGFLKVAALCEAFGLPLSSHCAPALHVAACCCVQPAVHLEWFHDHQRIERLLFDGAPQPSGGMLAPDLSRPGLGLEWREADARSYLA</sequence>
<dbReference type="SFLD" id="SFLDG00179">
    <property type="entry name" value="mandelate_racemase"/>
    <property type="match status" value="1"/>
</dbReference>
<dbReference type="GO" id="GO:0009063">
    <property type="term" value="P:amino acid catabolic process"/>
    <property type="evidence" value="ECO:0007669"/>
    <property type="project" value="InterPro"/>
</dbReference>
<dbReference type="SMART" id="SM00922">
    <property type="entry name" value="MR_MLE"/>
    <property type="match status" value="1"/>
</dbReference>
<dbReference type="SUPFAM" id="SSF51604">
    <property type="entry name" value="Enolase C-terminal domain-like"/>
    <property type="match status" value="1"/>
</dbReference>
<comment type="cofactor">
    <cofactor evidence="1">
        <name>Mg(2+)</name>
        <dbReference type="ChEBI" id="CHEBI:18420"/>
    </cofactor>
</comment>
<dbReference type="InterPro" id="IPR036849">
    <property type="entry name" value="Enolase-like_C_sf"/>
</dbReference>
<evidence type="ECO:0000313" key="5">
    <source>
        <dbReference type="EMBL" id="MBL0419327.1"/>
    </source>
</evidence>
<dbReference type="Proteomes" id="UP000613011">
    <property type="component" value="Unassembled WGS sequence"/>
</dbReference>
<evidence type="ECO:0000259" key="4">
    <source>
        <dbReference type="SMART" id="SM00922"/>
    </source>
</evidence>
<dbReference type="PANTHER" id="PTHR13794:SF58">
    <property type="entry name" value="MITOCHONDRIAL ENOLASE SUPERFAMILY MEMBER 1"/>
    <property type="match status" value="1"/>
</dbReference>
<proteinExistence type="predicted"/>
<dbReference type="PANTHER" id="PTHR13794">
    <property type="entry name" value="ENOLASE SUPERFAMILY, MANDELATE RACEMASE"/>
    <property type="match status" value="1"/>
</dbReference>
<evidence type="ECO:0000256" key="3">
    <source>
        <dbReference type="ARBA" id="ARBA00022842"/>
    </source>
</evidence>